<evidence type="ECO:0000256" key="1">
    <source>
        <dbReference type="SAM" id="MobiDB-lite"/>
    </source>
</evidence>
<reference evidence="2 3" key="1">
    <citation type="submission" date="2020-05" db="EMBL/GenBank/DDBJ databases">
        <title>Identification and distribution of gene clusters putatively required for synthesis of sphingolipid metabolism inhibitors in phylogenetically diverse species of the filamentous fungus Fusarium.</title>
        <authorList>
            <person name="Kim H.-S."/>
            <person name="Busman M."/>
            <person name="Brown D.W."/>
            <person name="Divon H."/>
            <person name="Uhlig S."/>
            <person name="Proctor R.H."/>
        </authorList>
    </citation>
    <scope>NUCLEOTIDE SEQUENCE [LARGE SCALE GENOMIC DNA]</scope>
    <source>
        <strain evidence="2 3">NRRL 66235</strain>
    </source>
</reference>
<dbReference type="EMBL" id="JAAOAN010000106">
    <property type="protein sequence ID" value="KAF5721886.1"/>
    <property type="molecule type" value="Genomic_DNA"/>
</dbReference>
<gene>
    <name evidence="2" type="ORF">FMUND_3422</name>
</gene>
<evidence type="ECO:0000313" key="2">
    <source>
        <dbReference type="EMBL" id="KAF5721886.1"/>
    </source>
</evidence>
<protein>
    <submittedName>
        <fullName evidence="2">Uncharacterized protein</fullName>
    </submittedName>
</protein>
<evidence type="ECO:0000313" key="3">
    <source>
        <dbReference type="Proteomes" id="UP000544331"/>
    </source>
</evidence>
<proteinExistence type="predicted"/>
<name>A0A8H6DLI7_9HYPO</name>
<feature type="region of interest" description="Disordered" evidence="1">
    <location>
        <begin position="66"/>
        <end position="91"/>
    </location>
</feature>
<sequence>MTTLGHAQQETVLRLCQQWQSPPPPVHATLQGRNSGHPWHAENRGALELTPSGSVRRTSLIVLEATTTNQSPSVEDPGVKAARLKSPSKPG</sequence>
<accession>A0A8H6DLI7</accession>
<comment type="caution">
    <text evidence="2">The sequence shown here is derived from an EMBL/GenBank/DDBJ whole genome shotgun (WGS) entry which is preliminary data.</text>
</comment>
<dbReference type="AlphaFoldDB" id="A0A8H6DLI7"/>
<organism evidence="2 3">
    <name type="scientific">Fusarium mundagurra</name>
    <dbReference type="NCBI Taxonomy" id="1567541"/>
    <lineage>
        <taxon>Eukaryota</taxon>
        <taxon>Fungi</taxon>
        <taxon>Dikarya</taxon>
        <taxon>Ascomycota</taxon>
        <taxon>Pezizomycotina</taxon>
        <taxon>Sordariomycetes</taxon>
        <taxon>Hypocreomycetidae</taxon>
        <taxon>Hypocreales</taxon>
        <taxon>Nectriaceae</taxon>
        <taxon>Fusarium</taxon>
        <taxon>Fusarium fujikuroi species complex</taxon>
    </lineage>
</organism>
<keyword evidence="3" id="KW-1185">Reference proteome</keyword>
<dbReference type="Proteomes" id="UP000544331">
    <property type="component" value="Unassembled WGS sequence"/>
</dbReference>
<feature type="region of interest" description="Disordered" evidence="1">
    <location>
        <begin position="19"/>
        <end position="41"/>
    </location>
</feature>